<dbReference type="Pfam" id="PF00664">
    <property type="entry name" value="ABC_membrane"/>
    <property type="match status" value="1"/>
</dbReference>
<feature type="compositionally biased region" description="Basic and acidic residues" evidence="11">
    <location>
        <begin position="19"/>
        <end position="42"/>
    </location>
</feature>
<keyword evidence="4" id="KW-1003">Cell membrane</keyword>
<organism evidence="16 17">
    <name type="scientific">Thalassomonas actiniarum</name>
    <dbReference type="NCBI Taxonomy" id="485447"/>
    <lineage>
        <taxon>Bacteria</taxon>
        <taxon>Pseudomonadati</taxon>
        <taxon>Pseudomonadota</taxon>
        <taxon>Gammaproteobacteria</taxon>
        <taxon>Alteromonadales</taxon>
        <taxon>Colwelliaceae</taxon>
        <taxon>Thalassomonas</taxon>
    </lineage>
</organism>
<evidence type="ECO:0000256" key="9">
    <source>
        <dbReference type="ARBA" id="ARBA00022989"/>
    </source>
</evidence>
<dbReference type="GO" id="GO:0030256">
    <property type="term" value="C:type I protein secretion system complex"/>
    <property type="evidence" value="ECO:0007669"/>
    <property type="project" value="InterPro"/>
</dbReference>
<sequence length="738" mass="81987">MSTLTSTYLQNEQNNSPEQEIRHEQKDRHEQENRHEVRNNTGDEQKLALDALVYAAQSFEIKAEAAQLAHRLGSGHLGEFDLSRCAKWIGLRARSEFCDLARLERLPLPALIKTRHGWQTLLEINGDEVRLYAPDLKDECTVSMATLNDIWQWQVLLLAQPRQAERQRKFGLGWFIPSITKHAAQFKGVIIVSLLLQLIPLVSPLLFENVIDKVLVSRSLSSLQVLGIAMLALAITEPLFGFIRAWLFTNLASKVNSELSSRLFEHLVALPLSYFQQRQSGEIIARVREMGQIRQFLTGSALTMILDLAFIGLFIAVMFAYSATLTCLVLGSLVVYFLFWLAVGPILRAKVTKEYELGAENTAFLTEAVTGVETIKTTATEGRFQQQWQRRLADYVRALFGARVVGIFAGQGIGLVQKITSALLLWWGVTLVMDGELTPGALVAFNMLSGHVTQPILRLAQLWQDFQHTLISLRRIGDILDHDTESGSQGMASIPTLQGSVSFQGVRFRYSADGQEALQNLNLDIKPGEFIGITGPSGSGKSTLTRLLQRLYVPQHGQVLVDGIDLAIADPVALRRNMSVVLQESRLYNGTISENIKICVPEATDEQIIEAATLCGAHNFIAELPQGYQTQVGERGARLSGGQRQRIALARALLTNPGILLLDEATSALDYESEAAVMSNMQAITKGRTVISIAHRLNTLRYADRILVMDKGQIIEQGSHEALLAQQGLYAKLWQQEQ</sequence>
<keyword evidence="6" id="KW-0547">Nucleotide-binding</keyword>
<dbReference type="InterPro" id="IPR017871">
    <property type="entry name" value="ABC_transporter-like_CS"/>
</dbReference>
<dbReference type="Gene3D" id="3.90.70.10">
    <property type="entry name" value="Cysteine proteinases"/>
    <property type="match status" value="1"/>
</dbReference>
<feature type="region of interest" description="Disordered" evidence="11">
    <location>
        <begin position="1"/>
        <end position="42"/>
    </location>
</feature>
<evidence type="ECO:0000256" key="4">
    <source>
        <dbReference type="ARBA" id="ARBA00022475"/>
    </source>
</evidence>
<dbReference type="InterPro" id="IPR011527">
    <property type="entry name" value="ABC1_TM_dom"/>
</dbReference>
<evidence type="ECO:0000256" key="1">
    <source>
        <dbReference type="ARBA" id="ARBA00004651"/>
    </source>
</evidence>
<keyword evidence="10 12" id="KW-0472">Membrane</keyword>
<dbReference type="Pfam" id="PF00005">
    <property type="entry name" value="ABC_tran"/>
    <property type="match status" value="1"/>
</dbReference>
<dbReference type="InterPro" id="IPR010132">
    <property type="entry name" value="ATPase_T1SS_HlyB"/>
</dbReference>
<feature type="transmembrane region" description="Helical" evidence="12">
    <location>
        <begin position="227"/>
        <end position="247"/>
    </location>
</feature>
<dbReference type="GO" id="GO:0008233">
    <property type="term" value="F:peptidase activity"/>
    <property type="evidence" value="ECO:0007669"/>
    <property type="project" value="InterPro"/>
</dbReference>
<dbReference type="GO" id="GO:0016887">
    <property type="term" value="F:ATP hydrolysis activity"/>
    <property type="evidence" value="ECO:0007669"/>
    <property type="project" value="InterPro"/>
</dbReference>
<dbReference type="PANTHER" id="PTHR43394">
    <property type="entry name" value="ATP-DEPENDENT PERMEASE MDL1, MITOCHONDRIAL"/>
    <property type="match status" value="1"/>
</dbReference>
<evidence type="ECO:0000256" key="10">
    <source>
        <dbReference type="ARBA" id="ARBA00023136"/>
    </source>
</evidence>
<feature type="transmembrane region" description="Helical" evidence="12">
    <location>
        <begin position="296"/>
        <end position="317"/>
    </location>
</feature>
<dbReference type="GO" id="GO:0005524">
    <property type="term" value="F:ATP binding"/>
    <property type="evidence" value="ECO:0007669"/>
    <property type="project" value="UniProtKB-KW"/>
</dbReference>
<evidence type="ECO:0000256" key="5">
    <source>
        <dbReference type="ARBA" id="ARBA00022692"/>
    </source>
</evidence>
<evidence type="ECO:0000256" key="2">
    <source>
        <dbReference type="ARBA" id="ARBA00006025"/>
    </source>
</evidence>
<dbReference type="SUPFAM" id="SSF90123">
    <property type="entry name" value="ABC transporter transmembrane region"/>
    <property type="match status" value="1"/>
</dbReference>
<evidence type="ECO:0000256" key="11">
    <source>
        <dbReference type="SAM" id="MobiDB-lite"/>
    </source>
</evidence>
<dbReference type="PANTHER" id="PTHR43394:SF1">
    <property type="entry name" value="ATP-BINDING CASSETTE SUB-FAMILY B MEMBER 10, MITOCHONDRIAL"/>
    <property type="match status" value="1"/>
</dbReference>
<evidence type="ECO:0000313" key="17">
    <source>
        <dbReference type="Proteomes" id="UP000032568"/>
    </source>
</evidence>
<dbReference type="CDD" id="cd18588">
    <property type="entry name" value="ABC_6TM_CyaB_HlyB_like"/>
    <property type="match status" value="1"/>
</dbReference>
<dbReference type="PROSITE" id="PS00211">
    <property type="entry name" value="ABC_TRANSPORTER_1"/>
    <property type="match status" value="1"/>
</dbReference>
<evidence type="ECO:0000256" key="12">
    <source>
        <dbReference type="SAM" id="Phobius"/>
    </source>
</evidence>
<dbReference type="FunFam" id="3.40.50.300:FF:000299">
    <property type="entry name" value="ABC transporter ATP-binding protein/permease"/>
    <property type="match status" value="1"/>
</dbReference>
<keyword evidence="17" id="KW-1185">Reference proteome</keyword>
<dbReference type="PROSITE" id="PS50893">
    <property type="entry name" value="ABC_TRANSPORTER_2"/>
    <property type="match status" value="1"/>
</dbReference>
<dbReference type="InterPro" id="IPR005074">
    <property type="entry name" value="Peptidase_C39"/>
</dbReference>
<keyword evidence="9 12" id="KW-1133">Transmembrane helix</keyword>
<evidence type="ECO:0000259" key="15">
    <source>
        <dbReference type="PROSITE" id="PS50990"/>
    </source>
</evidence>
<dbReference type="EMBL" id="CP059736">
    <property type="protein sequence ID" value="WDE02308.1"/>
    <property type="molecule type" value="Genomic_DNA"/>
</dbReference>
<reference evidence="16 17" key="2">
    <citation type="journal article" date="2022" name="Mar. Drugs">
        <title>Bioassay-Guided Fractionation Leads to the Detection of Cholic Acid Generated by the Rare Thalassomonas sp.</title>
        <authorList>
            <person name="Pheiffer F."/>
            <person name="Schneider Y.K."/>
            <person name="Hansen E.H."/>
            <person name="Andersen J.H."/>
            <person name="Isaksson J."/>
            <person name="Busche T."/>
            <person name="R C."/>
            <person name="Kalinowski J."/>
            <person name="Zyl L.V."/>
            <person name="Trindade M."/>
        </authorList>
    </citation>
    <scope>NUCLEOTIDE SEQUENCE [LARGE SCALE GENOMIC DNA]</scope>
    <source>
        <strain evidence="16 17">A5K-106</strain>
    </source>
</reference>
<feature type="transmembrane region" description="Helical" evidence="12">
    <location>
        <begin position="323"/>
        <end position="343"/>
    </location>
</feature>
<dbReference type="InterPro" id="IPR003439">
    <property type="entry name" value="ABC_transporter-like_ATP-bd"/>
</dbReference>
<accession>A0AAF0C672</accession>
<dbReference type="GO" id="GO:0030253">
    <property type="term" value="P:protein secretion by the type I secretion system"/>
    <property type="evidence" value="ECO:0007669"/>
    <property type="project" value="InterPro"/>
</dbReference>
<feature type="domain" description="ABC transporter" evidence="13">
    <location>
        <begin position="501"/>
        <end position="736"/>
    </location>
</feature>
<proteinExistence type="inferred from homology"/>
<name>A0AAF0C672_9GAMM</name>
<dbReference type="InterPro" id="IPR039421">
    <property type="entry name" value="Type_1_exporter"/>
</dbReference>
<keyword evidence="7" id="KW-0378">Hydrolase</keyword>
<evidence type="ECO:0000256" key="8">
    <source>
        <dbReference type="ARBA" id="ARBA00022840"/>
    </source>
</evidence>
<feature type="domain" description="Peptidase C39" evidence="15">
    <location>
        <begin position="41"/>
        <end position="158"/>
    </location>
</feature>
<dbReference type="PROSITE" id="PS50929">
    <property type="entry name" value="ABC_TM1F"/>
    <property type="match status" value="1"/>
</dbReference>
<dbReference type="GO" id="GO:0005886">
    <property type="term" value="C:plasma membrane"/>
    <property type="evidence" value="ECO:0007669"/>
    <property type="project" value="UniProtKB-SubCell"/>
</dbReference>
<dbReference type="SMART" id="SM00382">
    <property type="entry name" value="AAA"/>
    <property type="match status" value="1"/>
</dbReference>
<evidence type="ECO:0000259" key="14">
    <source>
        <dbReference type="PROSITE" id="PS50929"/>
    </source>
</evidence>
<dbReference type="Gene3D" id="1.20.1560.10">
    <property type="entry name" value="ABC transporter type 1, transmembrane domain"/>
    <property type="match status" value="1"/>
</dbReference>
<dbReference type="RefSeq" id="WP_084692509.1">
    <property type="nucleotide sequence ID" value="NZ_CP059736.1"/>
</dbReference>
<dbReference type="SUPFAM" id="SSF52540">
    <property type="entry name" value="P-loop containing nucleoside triphosphate hydrolases"/>
    <property type="match status" value="1"/>
</dbReference>
<dbReference type="AlphaFoldDB" id="A0AAF0C672"/>
<evidence type="ECO:0000259" key="13">
    <source>
        <dbReference type="PROSITE" id="PS50893"/>
    </source>
</evidence>
<dbReference type="PROSITE" id="PS50990">
    <property type="entry name" value="PEPTIDASE_C39"/>
    <property type="match status" value="1"/>
</dbReference>
<dbReference type="InterPro" id="IPR036640">
    <property type="entry name" value="ABC1_TM_sf"/>
</dbReference>
<reference evidence="16 17" key="1">
    <citation type="journal article" date="2015" name="Genome Announc.">
        <title>Draft Genome Sequences of Marine Isolates of Thalassomonas viridans and Thalassomonas actiniarum.</title>
        <authorList>
            <person name="Olonade I."/>
            <person name="van Zyl L.J."/>
            <person name="Trindade M."/>
        </authorList>
    </citation>
    <scope>NUCLEOTIDE SEQUENCE [LARGE SCALE GENOMIC DNA]</scope>
    <source>
        <strain evidence="16 17">A5K-106</strain>
    </source>
</reference>
<evidence type="ECO:0000256" key="6">
    <source>
        <dbReference type="ARBA" id="ARBA00022741"/>
    </source>
</evidence>
<dbReference type="KEGG" id="tact:SG35_031655"/>
<evidence type="ECO:0000256" key="7">
    <source>
        <dbReference type="ARBA" id="ARBA00022801"/>
    </source>
</evidence>
<dbReference type="InterPro" id="IPR003593">
    <property type="entry name" value="AAA+_ATPase"/>
</dbReference>
<protein>
    <submittedName>
        <fullName evidence="16">Type I secretion system permease/ATPase</fullName>
    </submittedName>
</protein>
<feature type="transmembrane region" description="Helical" evidence="12">
    <location>
        <begin position="188"/>
        <end position="207"/>
    </location>
</feature>
<dbReference type="Gene3D" id="3.40.50.300">
    <property type="entry name" value="P-loop containing nucleotide triphosphate hydrolases"/>
    <property type="match status" value="1"/>
</dbReference>
<dbReference type="GO" id="GO:0015421">
    <property type="term" value="F:ABC-type oligopeptide transporter activity"/>
    <property type="evidence" value="ECO:0007669"/>
    <property type="project" value="TreeGrafter"/>
</dbReference>
<comment type="similarity">
    <text evidence="2">Belongs to the ABC transporter superfamily. Protein-1 exporter (TC 3.A.1.109) family.</text>
</comment>
<evidence type="ECO:0000256" key="3">
    <source>
        <dbReference type="ARBA" id="ARBA00022448"/>
    </source>
</evidence>
<dbReference type="GO" id="GO:0006508">
    <property type="term" value="P:proteolysis"/>
    <property type="evidence" value="ECO:0007669"/>
    <property type="project" value="InterPro"/>
</dbReference>
<evidence type="ECO:0000313" key="16">
    <source>
        <dbReference type="EMBL" id="WDE02308.1"/>
    </source>
</evidence>
<dbReference type="Proteomes" id="UP000032568">
    <property type="component" value="Chromosome pTact"/>
</dbReference>
<keyword evidence="5 12" id="KW-0812">Transmembrane</keyword>
<keyword evidence="8" id="KW-0067">ATP-binding</keyword>
<comment type="subcellular location">
    <subcellularLocation>
        <location evidence="1">Cell membrane</location>
        <topology evidence="1">Multi-pass membrane protein</topology>
    </subcellularLocation>
</comment>
<keyword evidence="3" id="KW-0813">Transport</keyword>
<feature type="domain" description="ABC transmembrane type-1" evidence="14">
    <location>
        <begin position="188"/>
        <end position="468"/>
    </location>
</feature>
<dbReference type="InterPro" id="IPR027417">
    <property type="entry name" value="P-loop_NTPase"/>
</dbReference>
<gene>
    <name evidence="16" type="ORF">SG35_031655</name>
</gene>
<feature type="compositionally biased region" description="Polar residues" evidence="11">
    <location>
        <begin position="1"/>
        <end position="18"/>
    </location>
</feature>
<dbReference type="NCBIfam" id="TIGR01846">
    <property type="entry name" value="type_I_sec_HlyB"/>
    <property type="match status" value="1"/>
</dbReference>